<dbReference type="NCBIfam" id="NF001310">
    <property type="entry name" value="PRK00258.1-2"/>
    <property type="match status" value="1"/>
</dbReference>
<evidence type="ECO:0000256" key="4">
    <source>
        <dbReference type="ARBA" id="ARBA00022857"/>
    </source>
</evidence>
<dbReference type="UniPathway" id="UPA00053">
    <property type="reaction ID" value="UER00087"/>
</dbReference>
<sequence>MDRYVVIGNPIAHSQSPFIHQAFAEQTGQDMKYERLLAPLDSFESSLRDFVEAGGQGCNVTVPFKTDALAVAGELSERATLAEAVNTLKLLPDGRLFADNTDGAGLVMDLHRLGVALAGRRILLLGAGGAARGVIAPLLTEQPATLVVANRTERRAEILSNRFAGLGPVSHQPLDALEGAFDLIINSTSASLQGEQLALPASLCHSGTQVYDMMYGREETPFLQWAAEQGVQDRFDGLGMLVGQAAESFYLWRGVRPDMAPVLQALRARLEQAL</sequence>
<dbReference type="HAMAP" id="MF_00222">
    <property type="entry name" value="Shikimate_DH_AroE"/>
    <property type="match status" value="1"/>
</dbReference>
<dbReference type="InterPro" id="IPR036291">
    <property type="entry name" value="NAD(P)-bd_dom_sf"/>
</dbReference>
<dbReference type="PANTHER" id="PTHR21089:SF1">
    <property type="entry name" value="BIFUNCTIONAL 3-DEHYDROQUINATE DEHYDRATASE_SHIKIMATE DEHYDROGENASE, CHLOROPLASTIC"/>
    <property type="match status" value="1"/>
</dbReference>
<dbReference type="InterPro" id="IPR011342">
    <property type="entry name" value="Shikimate_DH"/>
</dbReference>
<comment type="similarity">
    <text evidence="8">Belongs to the shikimate dehydrogenase family.</text>
</comment>
<keyword evidence="4 8" id="KW-0521">NADP</keyword>
<evidence type="ECO:0000313" key="12">
    <source>
        <dbReference type="EMBL" id="OXY80364.1"/>
    </source>
</evidence>
<dbReference type="Pfam" id="PF01488">
    <property type="entry name" value="Shikimate_DH"/>
    <property type="match status" value="1"/>
</dbReference>
<dbReference type="GO" id="GO:0009423">
    <property type="term" value="P:chorismate biosynthetic process"/>
    <property type="evidence" value="ECO:0007669"/>
    <property type="project" value="UniProtKB-UniRule"/>
</dbReference>
<evidence type="ECO:0000256" key="7">
    <source>
        <dbReference type="ARBA" id="ARBA00049442"/>
    </source>
</evidence>
<dbReference type="GO" id="GO:0009073">
    <property type="term" value="P:aromatic amino acid family biosynthetic process"/>
    <property type="evidence" value="ECO:0007669"/>
    <property type="project" value="UniProtKB-KW"/>
</dbReference>
<evidence type="ECO:0000256" key="6">
    <source>
        <dbReference type="ARBA" id="ARBA00023141"/>
    </source>
</evidence>
<accession>A0A233RAE0</accession>
<dbReference type="GO" id="GO:0019632">
    <property type="term" value="P:shikimate metabolic process"/>
    <property type="evidence" value="ECO:0007669"/>
    <property type="project" value="InterPro"/>
</dbReference>
<feature type="active site" description="Proton acceptor" evidence="8">
    <location>
        <position position="65"/>
    </location>
</feature>
<dbReference type="GO" id="GO:0050661">
    <property type="term" value="F:NADP binding"/>
    <property type="evidence" value="ECO:0007669"/>
    <property type="project" value="InterPro"/>
</dbReference>
<feature type="binding site" evidence="8">
    <location>
        <position position="86"/>
    </location>
    <ligand>
        <name>shikimate</name>
        <dbReference type="ChEBI" id="CHEBI:36208"/>
    </ligand>
</feature>
<keyword evidence="6 8" id="KW-0057">Aromatic amino acid biosynthesis</keyword>
<keyword evidence="13" id="KW-1185">Reference proteome</keyword>
<comment type="subunit">
    <text evidence="8">Homodimer.</text>
</comment>
<feature type="binding site" evidence="8">
    <location>
        <position position="213"/>
    </location>
    <ligand>
        <name>NADP(+)</name>
        <dbReference type="ChEBI" id="CHEBI:58349"/>
    </ligand>
</feature>
<dbReference type="GO" id="GO:0008652">
    <property type="term" value="P:amino acid biosynthetic process"/>
    <property type="evidence" value="ECO:0007669"/>
    <property type="project" value="UniProtKB-KW"/>
</dbReference>
<name>A0A233RAE0_9GAMM</name>
<dbReference type="InterPro" id="IPR022893">
    <property type="entry name" value="Shikimate_DH_fam"/>
</dbReference>
<dbReference type="SUPFAM" id="SSF53223">
    <property type="entry name" value="Aminoacid dehydrogenase-like, N-terminal domain"/>
    <property type="match status" value="1"/>
</dbReference>
<comment type="caution">
    <text evidence="12">The sequence shown here is derived from an EMBL/GenBank/DDBJ whole genome shotgun (WGS) entry which is preliminary data.</text>
</comment>
<dbReference type="AlphaFoldDB" id="A0A233RAE0"/>
<feature type="binding site" evidence="8">
    <location>
        <position position="61"/>
    </location>
    <ligand>
        <name>shikimate</name>
        <dbReference type="ChEBI" id="CHEBI:36208"/>
    </ligand>
</feature>
<evidence type="ECO:0000256" key="3">
    <source>
        <dbReference type="ARBA" id="ARBA00022605"/>
    </source>
</evidence>
<protein>
    <recommendedName>
        <fullName evidence="2 8">Shikimate dehydrogenase (NADP(+))</fullName>
        <shortName evidence="8">SDH</shortName>
        <ecNumber evidence="2 8">1.1.1.25</ecNumber>
    </recommendedName>
</protein>
<feature type="binding site" evidence="8">
    <location>
        <position position="244"/>
    </location>
    <ligand>
        <name>shikimate</name>
        <dbReference type="ChEBI" id="CHEBI:36208"/>
    </ligand>
</feature>
<evidence type="ECO:0000256" key="2">
    <source>
        <dbReference type="ARBA" id="ARBA00012962"/>
    </source>
</evidence>
<organism evidence="12 13">
    <name type="scientific">Oceanimonas doudoroffii</name>
    <dbReference type="NCBI Taxonomy" id="84158"/>
    <lineage>
        <taxon>Bacteria</taxon>
        <taxon>Pseudomonadati</taxon>
        <taxon>Pseudomonadota</taxon>
        <taxon>Gammaproteobacteria</taxon>
        <taxon>Aeromonadales</taxon>
        <taxon>Aeromonadaceae</taxon>
        <taxon>Oceanimonas</taxon>
    </lineage>
</organism>
<evidence type="ECO:0000259" key="10">
    <source>
        <dbReference type="Pfam" id="PF08501"/>
    </source>
</evidence>
<dbReference type="PANTHER" id="PTHR21089">
    <property type="entry name" value="SHIKIMATE DEHYDROGENASE"/>
    <property type="match status" value="1"/>
</dbReference>
<comment type="function">
    <text evidence="8">Involved in the biosynthesis of the chorismate, which leads to the biosynthesis of aromatic amino acids. Catalyzes the reversible NADPH linked reduction of 3-dehydroshikimate (DHSA) to yield shikimate (SA).</text>
</comment>
<dbReference type="Pfam" id="PF18317">
    <property type="entry name" value="SDH_C"/>
    <property type="match status" value="1"/>
</dbReference>
<dbReference type="NCBIfam" id="TIGR00507">
    <property type="entry name" value="aroE"/>
    <property type="match status" value="1"/>
</dbReference>
<keyword evidence="5 8" id="KW-0560">Oxidoreductase</keyword>
<dbReference type="Gene3D" id="3.40.50.720">
    <property type="entry name" value="NAD(P)-binding Rossmann-like Domain"/>
    <property type="match status" value="1"/>
</dbReference>
<evidence type="ECO:0000256" key="8">
    <source>
        <dbReference type="HAMAP-Rule" id="MF_00222"/>
    </source>
</evidence>
<feature type="binding site" evidence="8">
    <location>
        <begin position="14"/>
        <end position="16"/>
    </location>
    <ligand>
        <name>shikimate</name>
        <dbReference type="ChEBI" id="CHEBI:36208"/>
    </ligand>
</feature>
<feature type="binding site" evidence="8">
    <location>
        <begin position="126"/>
        <end position="130"/>
    </location>
    <ligand>
        <name>NADP(+)</name>
        <dbReference type="ChEBI" id="CHEBI:58349"/>
    </ligand>
</feature>
<dbReference type="InterPro" id="IPR046346">
    <property type="entry name" value="Aminoacid_DH-like_N_sf"/>
</dbReference>
<dbReference type="OrthoDB" id="9776868at2"/>
<feature type="binding site" evidence="8">
    <location>
        <position position="77"/>
    </location>
    <ligand>
        <name>NADP(+)</name>
        <dbReference type="ChEBI" id="CHEBI:58349"/>
    </ligand>
</feature>
<comment type="catalytic activity">
    <reaction evidence="7 8">
        <text>shikimate + NADP(+) = 3-dehydroshikimate + NADPH + H(+)</text>
        <dbReference type="Rhea" id="RHEA:17737"/>
        <dbReference type="ChEBI" id="CHEBI:15378"/>
        <dbReference type="ChEBI" id="CHEBI:16630"/>
        <dbReference type="ChEBI" id="CHEBI:36208"/>
        <dbReference type="ChEBI" id="CHEBI:57783"/>
        <dbReference type="ChEBI" id="CHEBI:58349"/>
        <dbReference type="EC" id="1.1.1.25"/>
    </reaction>
</comment>
<evidence type="ECO:0000256" key="5">
    <source>
        <dbReference type="ARBA" id="ARBA00023002"/>
    </source>
</evidence>
<dbReference type="InterPro" id="IPR006151">
    <property type="entry name" value="Shikm_DH/Glu-tRNA_Rdtase"/>
</dbReference>
<dbReference type="EMBL" id="NBIM01000012">
    <property type="protein sequence ID" value="OXY80364.1"/>
    <property type="molecule type" value="Genomic_DNA"/>
</dbReference>
<dbReference type="InterPro" id="IPR041121">
    <property type="entry name" value="SDH_C"/>
</dbReference>
<dbReference type="GO" id="GO:0005829">
    <property type="term" value="C:cytosol"/>
    <property type="evidence" value="ECO:0007669"/>
    <property type="project" value="TreeGrafter"/>
</dbReference>
<dbReference type="EC" id="1.1.1.25" evidence="2 8"/>
<feature type="domain" description="Quinate/shikimate 5-dehydrogenase/glutamyl-tRNA reductase" evidence="9">
    <location>
        <begin position="116"/>
        <end position="191"/>
    </location>
</feature>
<dbReference type="Gene3D" id="3.40.50.10860">
    <property type="entry name" value="Leucine Dehydrogenase, chain A, domain 1"/>
    <property type="match status" value="1"/>
</dbReference>
<evidence type="ECO:0000259" key="9">
    <source>
        <dbReference type="Pfam" id="PF01488"/>
    </source>
</evidence>
<evidence type="ECO:0000259" key="11">
    <source>
        <dbReference type="Pfam" id="PF18317"/>
    </source>
</evidence>
<dbReference type="Proteomes" id="UP000242757">
    <property type="component" value="Unassembled WGS sequence"/>
</dbReference>
<dbReference type="InterPro" id="IPR013708">
    <property type="entry name" value="Shikimate_DH-bd_N"/>
</dbReference>
<reference evidence="12 13" key="1">
    <citation type="submission" date="2017-08" db="EMBL/GenBank/DDBJ databases">
        <title>A Genome Sequence of Oceanimonas doudoroffii ATCC 27123T.</title>
        <authorList>
            <person name="Brennan M.A."/>
            <person name="Maclea K.S."/>
            <person name="Mcclelland W.D."/>
            <person name="Trachtenberg A.M."/>
        </authorList>
    </citation>
    <scope>NUCLEOTIDE SEQUENCE [LARGE SCALE GENOMIC DNA]</scope>
    <source>
        <strain evidence="12 13">ATCC 27123</strain>
    </source>
</reference>
<dbReference type="GO" id="GO:0004764">
    <property type="term" value="F:shikimate 3-dehydrogenase (NADP+) activity"/>
    <property type="evidence" value="ECO:0007669"/>
    <property type="project" value="UniProtKB-UniRule"/>
</dbReference>
<dbReference type="Pfam" id="PF08501">
    <property type="entry name" value="Shikimate_dh_N"/>
    <property type="match status" value="1"/>
</dbReference>
<proteinExistence type="inferred from homology"/>
<dbReference type="SUPFAM" id="SSF51735">
    <property type="entry name" value="NAD(P)-binding Rossmann-fold domains"/>
    <property type="match status" value="1"/>
</dbReference>
<dbReference type="FunFam" id="3.40.50.10860:FF:000006">
    <property type="entry name" value="Shikimate dehydrogenase (NADP(+))"/>
    <property type="match status" value="1"/>
</dbReference>
<feature type="binding site" evidence="8">
    <location>
        <position position="215"/>
    </location>
    <ligand>
        <name>shikimate</name>
        <dbReference type="ChEBI" id="CHEBI:36208"/>
    </ligand>
</feature>
<feature type="binding site" evidence="8">
    <location>
        <begin position="150"/>
        <end position="155"/>
    </location>
    <ligand>
        <name>NADP(+)</name>
        <dbReference type="ChEBI" id="CHEBI:58349"/>
    </ligand>
</feature>
<dbReference type="CDD" id="cd01065">
    <property type="entry name" value="NAD_bind_Shikimate_DH"/>
    <property type="match status" value="1"/>
</dbReference>
<gene>
    <name evidence="8" type="primary">aroE</name>
    <name evidence="12" type="ORF">B6S08_17660</name>
</gene>
<comment type="pathway">
    <text evidence="1 8">Metabolic intermediate biosynthesis; chorismate biosynthesis; chorismate from D-erythrose 4-phosphate and phosphoenolpyruvate: step 4/7.</text>
</comment>
<feature type="binding site" evidence="8">
    <location>
        <position position="237"/>
    </location>
    <ligand>
        <name>NADP(+)</name>
        <dbReference type="ChEBI" id="CHEBI:58349"/>
    </ligand>
</feature>
<keyword evidence="3 8" id="KW-0028">Amino-acid biosynthesis</keyword>
<evidence type="ECO:0000256" key="1">
    <source>
        <dbReference type="ARBA" id="ARBA00004871"/>
    </source>
</evidence>
<dbReference type="FunFam" id="3.40.50.720:FF:000104">
    <property type="entry name" value="Shikimate dehydrogenase (NADP(+))"/>
    <property type="match status" value="1"/>
</dbReference>
<evidence type="ECO:0000313" key="13">
    <source>
        <dbReference type="Proteomes" id="UP000242757"/>
    </source>
</evidence>
<feature type="domain" description="SDH C-terminal" evidence="11">
    <location>
        <begin position="237"/>
        <end position="267"/>
    </location>
</feature>
<feature type="domain" description="Shikimate dehydrogenase substrate binding N-terminal" evidence="10">
    <location>
        <begin position="6"/>
        <end position="88"/>
    </location>
</feature>
<feature type="binding site" evidence="8">
    <location>
        <position position="102"/>
    </location>
    <ligand>
        <name>shikimate</name>
        <dbReference type="ChEBI" id="CHEBI:36208"/>
    </ligand>
</feature>
<dbReference type="RefSeq" id="WP_094202127.1">
    <property type="nucleotide sequence ID" value="NZ_NBIM01000012.1"/>
</dbReference>